<keyword evidence="6 12" id="KW-0441">Lipid A biosynthesis</keyword>
<dbReference type="Gene3D" id="3.30.230.20">
    <property type="entry name" value="lpxc deacetylase, domain 1"/>
    <property type="match status" value="1"/>
</dbReference>
<evidence type="ECO:0000256" key="8">
    <source>
        <dbReference type="ARBA" id="ARBA00022801"/>
    </source>
</evidence>
<dbReference type="RefSeq" id="WP_144686658.1">
    <property type="nucleotide sequence ID" value="NZ_VLLC01000044.1"/>
</dbReference>
<dbReference type="Pfam" id="PF03331">
    <property type="entry name" value="LpxC"/>
    <property type="match status" value="1"/>
</dbReference>
<feature type="binding site" evidence="12">
    <location>
        <position position="242"/>
    </location>
    <ligand>
        <name>Zn(2+)</name>
        <dbReference type="ChEBI" id="CHEBI:29105"/>
    </ligand>
</feature>
<comment type="pathway">
    <text evidence="3 12">Glycolipid biosynthesis; lipid IV(A) biosynthesis; lipid IV(A) from (3R)-3-hydroxytetradecanoyl-[acyl-carrier-protein] and UDP-N-acetyl-alpha-D-glucosamine: step 2/6.</text>
</comment>
<gene>
    <name evidence="12" type="primary">lpxC</name>
    <name evidence="13" type="ORF">LZ24_03178</name>
</gene>
<dbReference type="OrthoDB" id="9802746at2"/>
<dbReference type="PANTHER" id="PTHR33694:SF1">
    <property type="entry name" value="UDP-3-O-ACYL-N-ACETYLGLUCOSAMINE DEACETYLASE 1, MITOCHONDRIAL-RELATED"/>
    <property type="match status" value="1"/>
</dbReference>
<keyword evidence="8 12" id="KW-0378">Hydrolase</keyword>
<dbReference type="GO" id="GO:0009245">
    <property type="term" value="P:lipid A biosynthetic process"/>
    <property type="evidence" value="ECO:0007669"/>
    <property type="project" value="UniProtKB-UniRule"/>
</dbReference>
<organism evidence="13 14">
    <name type="scientific">Desulfobotulus alkaliphilus</name>
    <dbReference type="NCBI Taxonomy" id="622671"/>
    <lineage>
        <taxon>Bacteria</taxon>
        <taxon>Pseudomonadati</taxon>
        <taxon>Thermodesulfobacteriota</taxon>
        <taxon>Desulfobacteria</taxon>
        <taxon>Desulfobacterales</taxon>
        <taxon>Desulfobacteraceae</taxon>
        <taxon>Desulfobotulus</taxon>
    </lineage>
</organism>
<dbReference type="InterPro" id="IPR020568">
    <property type="entry name" value="Ribosomal_Su5_D2-typ_SF"/>
</dbReference>
<comment type="catalytic activity">
    <reaction evidence="11 12">
        <text>a UDP-3-O-[(3R)-3-hydroxyacyl]-N-acetyl-alpha-D-glucosamine + H2O = a UDP-3-O-[(3R)-3-hydroxyacyl]-alpha-D-glucosamine + acetate</text>
        <dbReference type="Rhea" id="RHEA:67816"/>
        <dbReference type="ChEBI" id="CHEBI:15377"/>
        <dbReference type="ChEBI" id="CHEBI:30089"/>
        <dbReference type="ChEBI" id="CHEBI:137740"/>
        <dbReference type="ChEBI" id="CHEBI:173225"/>
        <dbReference type="EC" id="3.5.1.108"/>
    </reaction>
</comment>
<dbReference type="PANTHER" id="PTHR33694">
    <property type="entry name" value="UDP-3-O-ACYL-N-ACETYLGLUCOSAMINE DEACETYLASE 1, MITOCHONDRIAL-RELATED"/>
    <property type="match status" value="1"/>
</dbReference>
<name>A0A562R697_9BACT</name>
<evidence type="ECO:0000256" key="5">
    <source>
        <dbReference type="ARBA" id="ARBA00022516"/>
    </source>
</evidence>
<evidence type="ECO:0000256" key="3">
    <source>
        <dbReference type="ARBA" id="ARBA00005002"/>
    </source>
</evidence>
<comment type="similarity">
    <text evidence="12">Belongs to the LpxC family.</text>
</comment>
<reference evidence="13 14" key="1">
    <citation type="submission" date="2019-07" db="EMBL/GenBank/DDBJ databases">
        <title>Genome sequencing of 100 strains of the haloalkaliphilic chemolithoautotrophic sulfur-oxidizing bacterium Thioalkalivibrio.</title>
        <authorList>
            <person name="Muyzer G."/>
        </authorList>
    </citation>
    <scope>NUCLEOTIDE SEQUENCE [LARGE SCALE GENOMIC DNA]</scope>
    <source>
        <strain evidence="13 14">ASO4-4</strain>
    </source>
</reference>
<evidence type="ECO:0000256" key="11">
    <source>
        <dbReference type="ARBA" id="ARBA00024535"/>
    </source>
</evidence>
<evidence type="ECO:0000256" key="2">
    <source>
        <dbReference type="ARBA" id="ARBA00002923"/>
    </source>
</evidence>
<dbReference type="EC" id="3.5.1.108" evidence="4 12"/>
<dbReference type="AlphaFoldDB" id="A0A562R697"/>
<evidence type="ECO:0000313" key="13">
    <source>
        <dbReference type="EMBL" id="TWI63960.1"/>
    </source>
</evidence>
<protein>
    <recommendedName>
        <fullName evidence="4 12">UDP-3-O-acyl-N-acetylglucosamine deacetylase</fullName>
        <shortName evidence="12">UDP-3-O-acyl-GlcNAc deacetylase</shortName>
        <ecNumber evidence="4 12">3.5.1.108</ecNumber>
    </recommendedName>
    <alternativeName>
        <fullName evidence="12">UDP-3-O-[R-3-hydroxymyristoyl]-N-acetylglucosamine deacetylase</fullName>
    </alternativeName>
</protein>
<dbReference type="UniPathway" id="UPA00359">
    <property type="reaction ID" value="UER00478"/>
</dbReference>
<dbReference type="GO" id="GO:0016020">
    <property type="term" value="C:membrane"/>
    <property type="evidence" value="ECO:0007669"/>
    <property type="project" value="GOC"/>
</dbReference>
<comment type="caution">
    <text evidence="13">The sequence shown here is derived from an EMBL/GenBank/DDBJ whole genome shotgun (WGS) entry which is preliminary data.</text>
</comment>
<dbReference type="GO" id="GO:0046872">
    <property type="term" value="F:metal ion binding"/>
    <property type="evidence" value="ECO:0007669"/>
    <property type="project" value="UniProtKB-KW"/>
</dbReference>
<evidence type="ECO:0000256" key="6">
    <source>
        <dbReference type="ARBA" id="ARBA00022556"/>
    </source>
</evidence>
<evidence type="ECO:0000256" key="7">
    <source>
        <dbReference type="ARBA" id="ARBA00022723"/>
    </source>
</evidence>
<evidence type="ECO:0000256" key="9">
    <source>
        <dbReference type="ARBA" id="ARBA00022833"/>
    </source>
</evidence>
<keyword evidence="14" id="KW-1185">Reference proteome</keyword>
<evidence type="ECO:0000256" key="1">
    <source>
        <dbReference type="ARBA" id="ARBA00001947"/>
    </source>
</evidence>
<dbReference type="SUPFAM" id="SSF54211">
    <property type="entry name" value="Ribosomal protein S5 domain 2-like"/>
    <property type="match status" value="2"/>
</dbReference>
<dbReference type="Proteomes" id="UP000318307">
    <property type="component" value="Unassembled WGS sequence"/>
</dbReference>
<comment type="function">
    <text evidence="2 12">Catalyzes the hydrolysis of UDP-3-O-myristoyl-N-acetylglucosamine to form UDP-3-O-myristoylglucosamine and acetate, the committed step in lipid A biosynthesis.</text>
</comment>
<evidence type="ECO:0000256" key="10">
    <source>
        <dbReference type="ARBA" id="ARBA00023098"/>
    </source>
</evidence>
<dbReference type="EMBL" id="VLLC01000044">
    <property type="protein sequence ID" value="TWI63960.1"/>
    <property type="molecule type" value="Genomic_DNA"/>
</dbReference>
<keyword evidence="5 12" id="KW-0444">Lipid biosynthesis</keyword>
<dbReference type="NCBIfam" id="TIGR00325">
    <property type="entry name" value="lpxC"/>
    <property type="match status" value="1"/>
</dbReference>
<feature type="binding site" evidence="12">
    <location>
        <position position="238"/>
    </location>
    <ligand>
        <name>Zn(2+)</name>
        <dbReference type="ChEBI" id="CHEBI:29105"/>
    </ligand>
</feature>
<dbReference type="InterPro" id="IPR011334">
    <property type="entry name" value="UDP-acyl_GlcNac_deAcase_C"/>
</dbReference>
<dbReference type="HAMAP" id="MF_00388">
    <property type="entry name" value="LpxC"/>
    <property type="match status" value="1"/>
</dbReference>
<dbReference type="InterPro" id="IPR015870">
    <property type="entry name" value="UDP-acyl_N-AcGlcN_deAcase_N"/>
</dbReference>
<evidence type="ECO:0000256" key="4">
    <source>
        <dbReference type="ARBA" id="ARBA00012745"/>
    </source>
</evidence>
<dbReference type="Gene3D" id="3.30.1700.10">
    <property type="entry name" value="lpxc deacetylase, domain 2"/>
    <property type="match status" value="1"/>
</dbReference>
<dbReference type="InterPro" id="IPR004463">
    <property type="entry name" value="UDP-acyl_GlcNac_deAcase"/>
</dbReference>
<comment type="cofactor">
    <cofactor evidence="1 12">
        <name>Zn(2+)</name>
        <dbReference type="ChEBI" id="CHEBI:29105"/>
    </cofactor>
</comment>
<evidence type="ECO:0000313" key="14">
    <source>
        <dbReference type="Proteomes" id="UP000318307"/>
    </source>
</evidence>
<sequence length="290" mass="31892">MALRSRQQTLAAPISCSGTGVHSGKEATLTIKPAPENHGIRFFRTDLPGTQGIPALFSRVVDTSLATVIGENGIIVSTIEHLMASFAGMGIDNARVELDNYEMPIMDGSAAVFSQKINEAGIIVQMAPRSHFIVTHPIEIADGDKFVGVYPDEDFRITCTIEFPNPLIGRQTISILLDDDSFLTKIAPARTFGFLHEVEFMKQMGLGRGGSLESAVVVSGDSIINEEGLRFPDEFVRHKLLDCIGDFSLIGMPIQGHIKTIKSGHLFNHHFITEFFKNRRCWETMTPSES</sequence>
<evidence type="ECO:0000256" key="12">
    <source>
        <dbReference type="HAMAP-Rule" id="MF_00388"/>
    </source>
</evidence>
<keyword evidence="7 12" id="KW-0479">Metal-binding</keyword>
<feature type="binding site" evidence="12">
    <location>
        <position position="81"/>
    </location>
    <ligand>
        <name>Zn(2+)</name>
        <dbReference type="ChEBI" id="CHEBI:29105"/>
    </ligand>
</feature>
<feature type="active site" description="Proton donor" evidence="12">
    <location>
        <position position="265"/>
    </location>
</feature>
<accession>A0A562R697</accession>
<proteinExistence type="inferred from homology"/>
<dbReference type="GO" id="GO:0103117">
    <property type="term" value="F:UDP-3-O-acyl-N-acetylglucosamine deacetylase activity"/>
    <property type="evidence" value="ECO:0007669"/>
    <property type="project" value="UniProtKB-UniRule"/>
</dbReference>
<keyword evidence="10 12" id="KW-0443">Lipid metabolism</keyword>
<keyword evidence="9 12" id="KW-0862">Zinc</keyword>